<comment type="caution">
    <text evidence="2">The sequence shown here is derived from an EMBL/GenBank/DDBJ whole genome shotgun (WGS) entry which is preliminary data.</text>
</comment>
<dbReference type="EMBL" id="JABEZW010000001">
    <property type="protein sequence ID" value="MBA0758498.1"/>
    <property type="molecule type" value="Genomic_DNA"/>
</dbReference>
<proteinExistence type="predicted"/>
<feature type="region of interest" description="Disordered" evidence="1">
    <location>
        <begin position="133"/>
        <end position="154"/>
    </location>
</feature>
<name>A0A7J9DD08_9ROSI</name>
<protein>
    <submittedName>
        <fullName evidence="2">Uncharacterized protein</fullName>
    </submittedName>
</protein>
<organism evidence="2 3">
    <name type="scientific">Gossypium trilobum</name>
    <dbReference type="NCBI Taxonomy" id="34281"/>
    <lineage>
        <taxon>Eukaryota</taxon>
        <taxon>Viridiplantae</taxon>
        <taxon>Streptophyta</taxon>
        <taxon>Embryophyta</taxon>
        <taxon>Tracheophyta</taxon>
        <taxon>Spermatophyta</taxon>
        <taxon>Magnoliopsida</taxon>
        <taxon>eudicotyledons</taxon>
        <taxon>Gunneridae</taxon>
        <taxon>Pentapetalae</taxon>
        <taxon>rosids</taxon>
        <taxon>malvids</taxon>
        <taxon>Malvales</taxon>
        <taxon>Malvaceae</taxon>
        <taxon>Malvoideae</taxon>
        <taxon>Gossypium</taxon>
    </lineage>
</organism>
<evidence type="ECO:0000313" key="3">
    <source>
        <dbReference type="Proteomes" id="UP000593568"/>
    </source>
</evidence>
<accession>A0A7J9DD08</accession>
<gene>
    <name evidence="2" type="ORF">Gotri_021489</name>
</gene>
<keyword evidence="3" id="KW-1185">Reference proteome</keyword>
<sequence length="154" mass="17912">MKQRSRFAETPEFILHAHVAASLKNLESVLLFSLYQEFSEHGVVKVRRAYYKSPETGAHADRHVSSRNIRRRMSVIVVVGRYPGIPSPLLQHLSDPNYLTNFLAFSHSVIHSFPKKVTENEQGTLKGKENTFRECERKRKSEVEEGSFRWREKK</sequence>
<evidence type="ECO:0000256" key="1">
    <source>
        <dbReference type="SAM" id="MobiDB-lite"/>
    </source>
</evidence>
<dbReference type="AlphaFoldDB" id="A0A7J9DD08"/>
<dbReference type="Proteomes" id="UP000593568">
    <property type="component" value="Unassembled WGS sequence"/>
</dbReference>
<evidence type="ECO:0000313" key="2">
    <source>
        <dbReference type="EMBL" id="MBA0758498.1"/>
    </source>
</evidence>
<reference evidence="2 3" key="1">
    <citation type="journal article" date="2019" name="Genome Biol. Evol.">
        <title>Insights into the evolution of the New World diploid cottons (Gossypium, subgenus Houzingenia) based on genome sequencing.</title>
        <authorList>
            <person name="Grover C.E."/>
            <person name="Arick M.A. 2nd"/>
            <person name="Thrash A."/>
            <person name="Conover J.L."/>
            <person name="Sanders W.S."/>
            <person name="Peterson D.G."/>
            <person name="Frelichowski J.E."/>
            <person name="Scheffler J.A."/>
            <person name="Scheffler B.E."/>
            <person name="Wendel J.F."/>
        </authorList>
    </citation>
    <scope>NUCLEOTIDE SEQUENCE [LARGE SCALE GENOMIC DNA]</scope>
    <source>
        <strain evidence="2">8</strain>
        <tissue evidence="2">Leaf</tissue>
    </source>
</reference>